<evidence type="ECO:0000256" key="8">
    <source>
        <dbReference type="NCBIfam" id="TIGR00188"/>
    </source>
</evidence>
<dbReference type="SUPFAM" id="SSF54211">
    <property type="entry name" value="Ribosomal protein S5 domain 2-like"/>
    <property type="match status" value="1"/>
</dbReference>
<dbReference type="InterPro" id="IPR014721">
    <property type="entry name" value="Ribsml_uS5_D2-typ_fold_subgr"/>
</dbReference>
<dbReference type="AlphaFoldDB" id="A0A0B0IGP9"/>
<dbReference type="GO" id="GO:0042781">
    <property type="term" value="F:3'-tRNA processing endoribonuclease activity"/>
    <property type="evidence" value="ECO:0007669"/>
    <property type="project" value="TreeGrafter"/>
</dbReference>
<keyword evidence="5 7" id="KW-0378">Hydrolase</keyword>
<dbReference type="Gene3D" id="3.30.230.10">
    <property type="match status" value="1"/>
</dbReference>
<keyword evidence="6 7" id="KW-0694">RNA-binding</keyword>
<keyword evidence="10" id="KW-1185">Reference proteome</keyword>
<dbReference type="EMBL" id="JRJU01000012">
    <property type="protein sequence ID" value="KHF40057.1"/>
    <property type="molecule type" value="Genomic_DNA"/>
</dbReference>
<dbReference type="PANTHER" id="PTHR33992:SF1">
    <property type="entry name" value="RIBONUCLEASE P PROTEIN COMPONENT"/>
    <property type="match status" value="1"/>
</dbReference>
<keyword evidence="3 7" id="KW-0540">Nuclease</keyword>
<organism evidence="9 10">
    <name type="scientific">Halalkalibacter okhensis</name>
    <dbReference type="NCBI Taxonomy" id="333138"/>
    <lineage>
        <taxon>Bacteria</taxon>
        <taxon>Bacillati</taxon>
        <taxon>Bacillota</taxon>
        <taxon>Bacilli</taxon>
        <taxon>Bacillales</taxon>
        <taxon>Bacillaceae</taxon>
        <taxon>Halalkalibacter</taxon>
    </lineage>
</organism>
<dbReference type="InterPro" id="IPR020568">
    <property type="entry name" value="Ribosomal_Su5_D2-typ_SF"/>
</dbReference>
<dbReference type="InterPro" id="IPR000100">
    <property type="entry name" value="RNase_P"/>
</dbReference>
<reference evidence="9 10" key="1">
    <citation type="submission" date="2014-09" db="EMBL/GenBank/DDBJ databases">
        <title>Genome sequencing and annotation of Bacillus Okhensis strain Kh10-101T.</title>
        <authorList>
            <person name="Prakash J.S."/>
        </authorList>
    </citation>
    <scope>NUCLEOTIDE SEQUENCE [LARGE SCALE GENOMIC DNA]</scope>
    <source>
        <strain evidence="10">Kh10-101T</strain>
    </source>
</reference>
<comment type="similarity">
    <text evidence="7">Belongs to the RnpA family.</text>
</comment>
<dbReference type="Proteomes" id="UP000030832">
    <property type="component" value="Unassembled WGS sequence"/>
</dbReference>
<evidence type="ECO:0000256" key="1">
    <source>
        <dbReference type="ARBA" id="ARBA00002663"/>
    </source>
</evidence>
<dbReference type="eggNOG" id="COG0594">
    <property type="taxonomic scope" value="Bacteria"/>
</dbReference>
<dbReference type="STRING" id="333138.LQ50_11070"/>
<keyword evidence="2 7" id="KW-0819">tRNA processing</keyword>
<dbReference type="GO" id="GO:0001682">
    <property type="term" value="P:tRNA 5'-leader removal"/>
    <property type="evidence" value="ECO:0007669"/>
    <property type="project" value="UniProtKB-UniRule"/>
</dbReference>
<evidence type="ECO:0000256" key="5">
    <source>
        <dbReference type="ARBA" id="ARBA00022801"/>
    </source>
</evidence>
<proteinExistence type="inferred from homology"/>
<dbReference type="InterPro" id="IPR020539">
    <property type="entry name" value="RNase_P_CS"/>
</dbReference>
<dbReference type="PANTHER" id="PTHR33992">
    <property type="entry name" value="RIBONUCLEASE P PROTEIN COMPONENT"/>
    <property type="match status" value="1"/>
</dbReference>
<sequence length="117" mass="13542">MRKEQRVKTNEEFSKVFKNGQSVANRQFVLYKLPKEGQSSFRLGLSVSKKVGNAVTRNQVKRYIREVFRLKEELIESNADYVVIARKPAASMSFAEVEQSLLHVLRKARVLKKVKQT</sequence>
<evidence type="ECO:0000256" key="7">
    <source>
        <dbReference type="HAMAP-Rule" id="MF_00227"/>
    </source>
</evidence>
<dbReference type="OrthoDB" id="9810867at2"/>
<dbReference type="RefSeq" id="WP_034628882.1">
    <property type="nucleotide sequence ID" value="NZ_JRJU01000012.1"/>
</dbReference>
<evidence type="ECO:0000256" key="4">
    <source>
        <dbReference type="ARBA" id="ARBA00022759"/>
    </source>
</evidence>
<dbReference type="GO" id="GO:0000049">
    <property type="term" value="F:tRNA binding"/>
    <property type="evidence" value="ECO:0007669"/>
    <property type="project" value="UniProtKB-UniRule"/>
</dbReference>
<evidence type="ECO:0000256" key="2">
    <source>
        <dbReference type="ARBA" id="ARBA00022694"/>
    </source>
</evidence>
<dbReference type="Pfam" id="PF00825">
    <property type="entry name" value="Ribonuclease_P"/>
    <property type="match status" value="1"/>
</dbReference>
<dbReference type="NCBIfam" id="TIGR00188">
    <property type="entry name" value="rnpA"/>
    <property type="match status" value="1"/>
</dbReference>
<keyword evidence="4 7" id="KW-0255">Endonuclease</keyword>
<dbReference type="FunFam" id="3.30.230.10:FF:000021">
    <property type="entry name" value="Ribonuclease P protein component"/>
    <property type="match status" value="1"/>
</dbReference>
<dbReference type="PROSITE" id="PS00648">
    <property type="entry name" value="RIBONUCLEASE_P"/>
    <property type="match status" value="1"/>
</dbReference>
<dbReference type="HAMAP" id="MF_00227">
    <property type="entry name" value="RNase_P"/>
    <property type="match status" value="1"/>
</dbReference>
<dbReference type="GO" id="GO:0004526">
    <property type="term" value="F:ribonuclease P activity"/>
    <property type="evidence" value="ECO:0007669"/>
    <property type="project" value="UniProtKB-UniRule"/>
</dbReference>
<comment type="function">
    <text evidence="1 7">RNaseP catalyzes the removal of the 5'-leader sequence from pre-tRNA to produce the mature 5'-terminus. It can also cleave other RNA substrates such as 4.5S RNA. The protein component plays an auxiliary but essential role in vivo by binding to the 5'-leader sequence and broadening the substrate specificity of the ribozyme.</text>
</comment>
<comment type="caution">
    <text evidence="9">The sequence shown here is derived from an EMBL/GenBank/DDBJ whole genome shotgun (WGS) entry which is preliminary data.</text>
</comment>
<dbReference type="GO" id="GO:0030677">
    <property type="term" value="C:ribonuclease P complex"/>
    <property type="evidence" value="ECO:0007669"/>
    <property type="project" value="TreeGrafter"/>
</dbReference>
<evidence type="ECO:0000256" key="6">
    <source>
        <dbReference type="ARBA" id="ARBA00022884"/>
    </source>
</evidence>
<evidence type="ECO:0000256" key="3">
    <source>
        <dbReference type="ARBA" id="ARBA00022722"/>
    </source>
</evidence>
<name>A0A0B0IGP9_9BACI</name>
<accession>A0A0B0IGP9</accession>
<dbReference type="EC" id="3.1.26.5" evidence="7 8"/>
<comment type="subunit">
    <text evidence="7">Consists of a catalytic RNA component (M1 or rnpB) and a protein subunit.</text>
</comment>
<evidence type="ECO:0000313" key="9">
    <source>
        <dbReference type="EMBL" id="KHF40057.1"/>
    </source>
</evidence>
<gene>
    <name evidence="7" type="primary">rnpA</name>
    <name evidence="9" type="ORF">LQ50_11070</name>
</gene>
<comment type="catalytic activity">
    <reaction evidence="7">
        <text>Endonucleolytic cleavage of RNA, removing 5'-extranucleotides from tRNA precursor.</text>
        <dbReference type="EC" id="3.1.26.5"/>
    </reaction>
</comment>
<protein>
    <recommendedName>
        <fullName evidence="7 8">Ribonuclease P protein component</fullName>
        <shortName evidence="7">RNase P protein</shortName>
        <shortName evidence="7">RNaseP protein</shortName>
        <ecNumber evidence="7 8">3.1.26.5</ecNumber>
    </recommendedName>
    <alternativeName>
        <fullName evidence="7">Protein C5</fullName>
    </alternativeName>
</protein>
<evidence type="ECO:0000313" key="10">
    <source>
        <dbReference type="Proteomes" id="UP000030832"/>
    </source>
</evidence>